<dbReference type="Gene3D" id="2.40.30.10">
    <property type="entry name" value="Translation factors"/>
    <property type="match status" value="1"/>
</dbReference>
<sequence>MSLTLHRLTVADARPEIGGEAKSIEFDIPPALGAEFTWKAGQHVTISIRLKGREYRRSYSITNPPGESLRVTVKRVRNGMVSNHLVDRLQTGDRVDVTRPYGEFVLRPAPQGRRTHYFFGAGSGITPLYAMARTVLRDEPFSYAHLILGNTDRQRILFYEEAQRLHRRHANRCTVRHILSSPRFLDGAVSWRKGRIDLGALKSLFSETPPVAQDVHYWICGPASMNDDLSRALGMLDVPGSRIHSESYGYATPHAIDAAGVDSTGSVTLDGHRTTLAVSARQTFLQAARQAGLQPPFSCESGVCGACRARLHSGDVHHRRQMALDERDVARGYVLTCQAVPASPAFDLTYDV</sequence>
<feature type="domain" description="FAD-binding FR-type" evidence="10">
    <location>
        <begin position="3"/>
        <end position="107"/>
    </location>
</feature>
<dbReference type="Pfam" id="PF00175">
    <property type="entry name" value="NAD_binding_1"/>
    <property type="match status" value="1"/>
</dbReference>
<keyword evidence="2" id="KW-0285">Flavoprotein</keyword>
<evidence type="ECO:0000256" key="2">
    <source>
        <dbReference type="ARBA" id="ARBA00022630"/>
    </source>
</evidence>
<dbReference type="RefSeq" id="WP_279927985.1">
    <property type="nucleotide sequence ID" value="NZ_JARWBG010000012.1"/>
</dbReference>
<dbReference type="PROSITE" id="PS51085">
    <property type="entry name" value="2FE2S_FER_2"/>
    <property type="match status" value="1"/>
</dbReference>
<evidence type="ECO:0000313" key="12">
    <source>
        <dbReference type="Proteomes" id="UP001223144"/>
    </source>
</evidence>
<keyword evidence="7" id="KW-0408">Iron</keyword>
<reference evidence="11 12" key="1">
    <citation type="submission" date="2023-04" db="EMBL/GenBank/DDBJ databases">
        <title>Streptomyces chengmaiensis sp. nov. isolated from the stem of mangrove plant in Hainan.</title>
        <authorList>
            <person name="Huang X."/>
            <person name="Zhou S."/>
            <person name="Chu X."/>
            <person name="Xie Y."/>
            <person name="Lin Y."/>
        </authorList>
    </citation>
    <scope>NUCLEOTIDE SEQUENCE [LARGE SCALE GENOMIC DNA]</scope>
    <source>
        <strain evidence="11 12">HNM0663</strain>
    </source>
</reference>
<keyword evidence="8" id="KW-0411">Iron-sulfur</keyword>
<keyword evidence="4" id="KW-0479">Metal-binding</keyword>
<dbReference type="InterPro" id="IPR001433">
    <property type="entry name" value="OxRdtase_FAD/NAD-bd"/>
</dbReference>
<gene>
    <name evidence="11" type="ORF">QCN29_12820</name>
</gene>
<dbReference type="PROSITE" id="PS00197">
    <property type="entry name" value="2FE2S_FER_1"/>
    <property type="match status" value="1"/>
</dbReference>
<evidence type="ECO:0000256" key="8">
    <source>
        <dbReference type="ARBA" id="ARBA00023014"/>
    </source>
</evidence>
<dbReference type="SUPFAM" id="SSF63380">
    <property type="entry name" value="Riboflavin synthase domain-like"/>
    <property type="match status" value="1"/>
</dbReference>
<dbReference type="InterPro" id="IPR017927">
    <property type="entry name" value="FAD-bd_FR_type"/>
</dbReference>
<dbReference type="InterPro" id="IPR012675">
    <property type="entry name" value="Beta-grasp_dom_sf"/>
</dbReference>
<comment type="caution">
    <text evidence="11">The sequence shown here is derived from an EMBL/GenBank/DDBJ whole genome shotgun (WGS) entry which is preliminary data.</text>
</comment>
<dbReference type="CDD" id="cd06214">
    <property type="entry name" value="PA_degradation_oxidoreductase_like"/>
    <property type="match status" value="1"/>
</dbReference>
<dbReference type="InterPro" id="IPR008333">
    <property type="entry name" value="Cbr1-like_FAD-bd_dom"/>
</dbReference>
<protein>
    <submittedName>
        <fullName evidence="11">Ferredoxin--NADP reductase</fullName>
    </submittedName>
</protein>
<organism evidence="11 12">
    <name type="scientific">Streptomyces chengmaiensis</name>
    <dbReference type="NCBI Taxonomy" id="3040919"/>
    <lineage>
        <taxon>Bacteria</taxon>
        <taxon>Bacillati</taxon>
        <taxon>Actinomycetota</taxon>
        <taxon>Actinomycetes</taxon>
        <taxon>Kitasatosporales</taxon>
        <taxon>Streptomycetaceae</taxon>
        <taxon>Streptomyces</taxon>
    </lineage>
</organism>
<keyword evidence="3" id="KW-0001">2Fe-2S</keyword>
<dbReference type="InterPro" id="IPR017938">
    <property type="entry name" value="Riboflavin_synthase-like_b-brl"/>
</dbReference>
<evidence type="ECO:0000256" key="4">
    <source>
        <dbReference type="ARBA" id="ARBA00022723"/>
    </source>
</evidence>
<keyword evidence="12" id="KW-1185">Reference proteome</keyword>
<dbReference type="Gene3D" id="3.10.20.30">
    <property type="match status" value="1"/>
</dbReference>
<dbReference type="InterPro" id="IPR001041">
    <property type="entry name" value="2Fe-2S_ferredoxin-type"/>
</dbReference>
<evidence type="ECO:0000259" key="9">
    <source>
        <dbReference type="PROSITE" id="PS51085"/>
    </source>
</evidence>
<dbReference type="InterPro" id="IPR036010">
    <property type="entry name" value="2Fe-2S_ferredoxin-like_sf"/>
</dbReference>
<evidence type="ECO:0000256" key="3">
    <source>
        <dbReference type="ARBA" id="ARBA00022714"/>
    </source>
</evidence>
<evidence type="ECO:0000313" key="11">
    <source>
        <dbReference type="EMBL" id="MDH2389660.1"/>
    </source>
</evidence>
<dbReference type="Pfam" id="PF00970">
    <property type="entry name" value="FAD_binding_6"/>
    <property type="match status" value="1"/>
</dbReference>
<evidence type="ECO:0000256" key="1">
    <source>
        <dbReference type="ARBA" id="ARBA00001974"/>
    </source>
</evidence>
<dbReference type="CDD" id="cd00207">
    <property type="entry name" value="fer2"/>
    <property type="match status" value="1"/>
</dbReference>
<feature type="domain" description="2Fe-2S ferredoxin-type" evidence="9">
    <location>
        <begin position="265"/>
        <end position="352"/>
    </location>
</feature>
<dbReference type="PANTHER" id="PTHR47354">
    <property type="entry name" value="NADH OXIDOREDUCTASE HCR"/>
    <property type="match status" value="1"/>
</dbReference>
<dbReference type="Gene3D" id="3.40.50.80">
    <property type="entry name" value="Nucleotide-binding domain of ferredoxin-NADP reductase (FNR) module"/>
    <property type="match status" value="1"/>
</dbReference>
<dbReference type="PRINTS" id="PR00409">
    <property type="entry name" value="PHDIOXRDTASE"/>
</dbReference>
<evidence type="ECO:0000256" key="6">
    <source>
        <dbReference type="ARBA" id="ARBA00023002"/>
    </source>
</evidence>
<dbReference type="PANTHER" id="PTHR47354:SF8">
    <property type="entry name" value="1,2-PHENYLACETYL-COA EPOXIDASE, SUBUNIT E"/>
    <property type="match status" value="1"/>
</dbReference>
<dbReference type="InterPro" id="IPR039261">
    <property type="entry name" value="FNR_nucleotide-bd"/>
</dbReference>
<keyword evidence="5" id="KW-0274">FAD</keyword>
<dbReference type="PROSITE" id="PS51384">
    <property type="entry name" value="FAD_FR"/>
    <property type="match status" value="1"/>
</dbReference>
<dbReference type="InterPro" id="IPR006058">
    <property type="entry name" value="2Fe2S_fd_BS"/>
</dbReference>
<dbReference type="EMBL" id="JARWBG010000012">
    <property type="protein sequence ID" value="MDH2389660.1"/>
    <property type="molecule type" value="Genomic_DNA"/>
</dbReference>
<proteinExistence type="predicted"/>
<dbReference type="Proteomes" id="UP001223144">
    <property type="component" value="Unassembled WGS sequence"/>
</dbReference>
<evidence type="ECO:0000256" key="7">
    <source>
        <dbReference type="ARBA" id="ARBA00023004"/>
    </source>
</evidence>
<dbReference type="SUPFAM" id="SSF54292">
    <property type="entry name" value="2Fe-2S ferredoxin-like"/>
    <property type="match status" value="1"/>
</dbReference>
<dbReference type="InterPro" id="IPR050415">
    <property type="entry name" value="MRET"/>
</dbReference>
<evidence type="ECO:0000259" key="10">
    <source>
        <dbReference type="PROSITE" id="PS51384"/>
    </source>
</evidence>
<keyword evidence="6" id="KW-0560">Oxidoreductase</keyword>
<comment type="cofactor">
    <cofactor evidence="1">
        <name>FAD</name>
        <dbReference type="ChEBI" id="CHEBI:57692"/>
    </cofactor>
</comment>
<accession>A0ABT6HM23</accession>
<dbReference type="SUPFAM" id="SSF52343">
    <property type="entry name" value="Ferredoxin reductase-like, C-terminal NADP-linked domain"/>
    <property type="match status" value="1"/>
</dbReference>
<dbReference type="Pfam" id="PF00111">
    <property type="entry name" value="Fer2"/>
    <property type="match status" value="1"/>
</dbReference>
<evidence type="ECO:0000256" key="5">
    <source>
        <dbReference type="ARBA" id="ARBA00022827"/>
    </source>
</evidence>
<name>A0ABT6HM23_9ACTN</name>